<accession>A0A364K1L4</accession>
<dbReference type="AlphaFoldDB" id="A0A364K1L4"/>
<feature type="region of interest" description="Disordered" evidence="1">
    <location>
        <begin position="38"/>
        <end position="67"/>
    </location>
</feature>
<name>A0A364K1L4_9BACL</name>
<keyword evidence="3" id="KW-1185">Reference proteome</keyword>
<sequence length="67" mass="8353">MQLKYAIERYSDQTGMSENEIVKREVLEFLISTGIEIRMPTEEEQKEREERKKKYWRNRKKKTEEKR</sequence>
<feature type="compositionally biased region" description="Basic and acidic residues" evidence="1">
    <location>
        <begin position="39"/>
        <end position="52"/>
    </location>
</feature>
<proteinExistence type="predicted"/>
<evidence type="ECO:0000313" key="3">
    <source>
        <dbReference type="Proteomes" id="UP000251213"/>
    </source>
</evidence>
<reference evidence="2 3" key="1">
    <citation type="submission" date="2018-06" db="EMBL/GenBank/DDBJ databases">
        <title>Thermoflavimicrobium daqus sp. nov., a thermophilic microbe isolated from Moutai-flavour Daqu.</title>
        <authorList>
            <person name="Wang X."/>
            <person name="Zhou H."/>
        </authorList>
    </citation>
    <scope>NUCLEOTIDE SEQUENCE [LARGE SCALE GENOMIC DNA]</scope>
    <source>
        <strain evidence="2 3">FBKL4.011</strain>
    </source>
</reference>
<dbReference type="RefSeq" id="WP_113659961.1">
    <property type="nucleotide sequence ID" value="NZ_KZ845673.1"/>
</dbReference>
<dbReference type="EMBL" id="QJKK01000011">
    <property type="protein sequence ID" value="RAL21919.1"/>
    <property type="molecule type" value="Genomic_DNA"/>
</dbReference>
<evidence type="ECO:0000256" key="1">
    <source>
        <dbReference type="SAM" id="MobiDB-lite"/>
    </source>
</evidence>
<gene>
    <name evidence="2" type="ORF">DL897_15115</name>
</gene>
<comment type="caution">
    <text evidence="2">The sequence shown here is derived from an EMBL/GenBank/DDBJ whole genome shotgun (WGS) entry which is preliminary data.</text>
</comment>
<evidence type="ECO:0000313" key="2">
    <source>
        <dbReference type="EMBL" id="RAL21919.1"/>
    </source>
</evidence>
<reference evidence="2 3" key="2">
    <citation type="submission" date="2018-06" db="EMBL/GenBank/DDBJ databases">
        <authorList>
            <person name="Zhirakovskaya E."/>
        </authorList>
    </citation>
    <scope>NUCLEOTIDE SEQUENCE [LARGE SCALE GENOMIC DNA]</scope>
    <source>
        <strain evidence="2 3">FBKL4.011</strain>
    </source>
</reference>
<dbReference type="Proteomes" id="UP000251213">
    <property type="component" value="Unassembled WGS sequence"/>
</dbReference>
<protein>
    <submittedName>
        <fullName evidence="2">Uncharacterized protein</fullName>
    </submittedName>
</protein>
<organism evidence="2 3">
    <name type="scientific">Thermoflavimicrobium daqui</name>
    <dbReference type="NCBI Taxonomy" id="2137476"/>
    <lineage>
        <taxon>Bacteria</taxon>
        <taxon>Bacillati</taxon>
        <taxon>Bacillota</taxon>
        <taxon>Bacilli</taxon>
        <taxon>Bacillales</taxon>
        <taxon>Thermoactinomycetaceae</taxon>
        <taxon>Thermoflavimicrobium</taxon>
    </lineage>
</organism>